<dbReference type="InParanoid" id="A0A3N4L183"/>
<keyword evidence="1" id="KW-0472">Membrane</keyword>
<reference evidence="2 3" key="1">
    <citation type="journal article" date="2018" name="Nat. Ecol. Evol.">
        <title>Pezizomycetes genomes reveal the molecular basis of ectomycorrhizal truffle lifestyle.</title>
        <authorList>
            <person name="Murat C."/>
            <person name="Payen T."/>
            <person name="Noel B."/>
            <person name="Kuo A."/>
            <person name="Morin E."/>
            <person name="Chen J."/>
            <person name="Kohler A."/>
            <person name="Krizsan K."/>
            <person name="Balestrini R."/>
            <person name="Da Silva C."/>
            <person name="Montanini B."/>
            <person name="Hainaut M."/>
            <person name="Levati E."/>
            <person name="Barry K.W."/>
            <person name="Belfiori B."/>
            <person name="Cichocki N."/>
            <person name="Clum A."/>
            <person name="Dockter R.B."/>
            <person name="Fauchery L."/>
            <person name="Guy J."/>
            <person name="Iotti M."/>
            <person name="Le Tacon F."/>
            <person name="Lindquist E.A."/>
            <person name="Lipzen A."/>
            <person name="Malagnac F."/>
            <person name="Mello A."/>
            <person name="Molinier V."/>
            <person name="Miyauchi S."/>
            <person name="Poulain J."/>
            <person name="Riccioni C."/>
            <person name="Rubini A."/>
            <person name="Sitrit Y."/>
            <person name="Splivallo R."/>
            <person name="Traeger S."/>
            <person name="Wang M."/>
            <person name="Zifcakova L."/>
            <person name="Wipf D."/>
            <person name="Zambonelli A."/>
            <person name="Paolocci F."/>
            <person name="Nowrousian M."/>
            <person name="Ottonello S."/>
            <person name="Baldrian P."/>
            <person name="Spatafora J.W."/>
            <person name="Henrissat B."/>
            <person name="Nagy L.G."/>
            <person name="Aury J.M."/>
            <person name="Wincker P."/>
            <person name="Grigoriev I.V."/>
            <person name="Bonfante P."/>
            <person name="Martin F.M."/>
        </authorList>
    </citation>
    <scope>NUCLEOTIDE SEQUENCE [LARGE SCALE GENOMIC DNA]</scope>
    <source>
        <strain evidence="2 3">CCBAS932</strain>
    </source>
</reference>
<evidence type="ECO:0000313" key="2">
    <source>
        <dbReference type="EMBL" id="RPB16576.1"/>
    </source>
</evidence>
<dbReference type="Proteomes" id="UP000277580">
    <property type="component" value="Unassembled WGS sequence"/>
</dbReference>
<keyword evidence="1" id="KW-0812">Transmembrane</keyword>
<keyword evidence="1" id="KW-1133">Transmembrane helix</keyword>
<name>A0A3N4L183_9PEZI</name>
<feature type="transmembrane region" description="Helical" evidence="1">
    <location>
        <begin position="104"/>
        <end position="122"/>
    </location>
</feature>
<dbReference type="AlphaFoldDB" id="A0A3N4L183"/>
<keyword evidence="3" id="KW-1185">Reference proteome</keyword>
<sequence length="136" mass="15469">MNIQCNARRVLVPLPRGGWVNEGRERQGEGPGRSVCSCVKISGERVRDRASRVGWAGWLAGWNRRGAARRGVFLYWPGPSWVCGVWCRYLNSRNNYSMYLRRRGYYSSIVLFLLIGSPHLLLDTAGLCLCCVAERF</sequence>
<organism evidence="2 3">
    <name type="scientific">Morchella conica CCBAS932</name>
    <dbReference type="NCBI Taxonomy" id="1392247"/>
    <lineage>
        <taxon>Eukaryota</taxon>
        <taxon>Fungi</taxon>
        <taxon>Dikarya</taxon>
        <taxon>Ascomycota</taxon>
        <taxon>Pezizomycotina</taxon>
        <taxon>Pezizomycetes</taxon>
        <taxon>Pezizales</taxon>
        <taxon>Morchellaceae</taxon>
        <taxon>Morchella</taxon>
    </lineage>
</organism>
<accession>A0A3N4L183</accession>
<protein>
    <submittedName>
        <fullName evidence="2">Uncharacterized protein</fullName>
    </submittedName>
</protein>
<evidence type="ECO:0000256" key="1">
    <source>
        <dbReference type="SAM" id="Phobius"/>
    </source>
</evidence>
<proteinExistence type="predicted"/>
<gene>
    <name evidence="2" type="ORF">P167DRAFT_262129</name>
</gene>
<dbReference type="EMBL" id="ML119108">
    <property type="protein sequence ID" value="RPB16576.1"/>
    <property type="molecule type" value="Genomic_DNA"/>
</dbReference>
<evidence type="ECO:0000313" key="3">
    <source>
        <dbReference type="Proteomes" id="UP000277580"/>
    </source>
</evidence>